<comment type="caution">
    <text evidence="2">The sequence shown here is derived from an EMBL/GenBank/DDBJ whole genome shotgun (WGS) entry which is preliminary data.</text>
</comment>
<evidence type="ECO:0000256" key="1">
    <source>
        <dbReference type="SAM" id="MobiDB-lite"/>
    </source>
</evidence>
<dbReference type="EMBL" id="JAPTSV010000004">
    <property type="protein sequence ID" value="KAJ1528328.1"/>
    <property type="molecule type" value="Genomic_DNA"/>
</dbReference>
<accession>A0AAV7XWT4</accession>
<feature type="region of interest" description="Disordered" evidence="1">
    <location>
        <begin position="1"/>
        <end position="45"/>
    </location>
</feature>
<organism evidence="2 3">
    <name type="scientific">Megalurothrips usitatus</name>
    <name type="common">bean blossom thrips</name>
    <dbReference type="NCBI Taxonomy" id="439358"/>
    <lineage>
        <taxon>Eukaryota</taxon>
        <taxon>Metazoa</taxon>
        <taxon>Ecdysozoa</taxon>
        <taxon>Arthropoda</taxon>
        <taxon>Hexapoda</taxon>
        <taxon>Insecta</taxon>
        <taxon>Pterygota</taxon>
        <taxon>Neoptera</taxon>
        <taxon>Paraneoptera</taxon>
        <taxon>Thysanoptera</taxon>
        <taxon>Terebrantia</taxon>
        <taxon>Thripoidea</taxon>
        <taxon>Thripidae</taxon>
        <taxon>Megalurothrips</taxon>
    </lineage>
</organism>
<dbReference type="AlphaFoldDB" id="A0AAV7XWT4"/>
<reference evidence="2" key="1">
    <citation type="submission" date="2022-12" db="EMBL/GenBank/DDBJ databases">
        <title>Chromosome-level genome assembly of the bean flower thrips Megalurothrips usitatus.</title>
        <authorList>
            <person name="Ma L."/>
            <person name="Liu Q."/>
            <person name="Li H."/>
            <person name="Cai W."/>
        </authorList>
    </citation>
    <scope>NUCLEOTIDE SEQUENCE</scope>
    <source>
        <strain evidence="2">Cailab_2022a</strain>
    </source>
</reference>
<evidence type="ECO:0000313" key="2">
    <source>
        <dbReference type="EMBL" id="KAJ1528328.1"/>
    </source>
</evidence>
<name>A0AAV7XWT4_9NEOP</name>
<gene>
    <name evidence="2" type="ORF">ONE63_006749</name>
</gene>
<keyword evidence="3" id="KW-1185">Reference proteome</keyword>
<protein>
    <submittedName>
        <fullName evidence="2">Uncharacterized protein</fullName>
    </submittedName>
</protein>
<feature type="region of interest" description="Disordered" evidence="1">
    <location>
        <begin position="143"/>
        <end position="189"/>
    </location>
</feature>
<proteinExistence type="predicted"/>
<dbReference type="Proteomes" id="UP001075354">
    <property type="component" value="Chromosome 4"/>
</dbReference>
<evidence type="ECO:0000313" key="3">
    <source>
        <dbReference type="Proteomes" id="UP001075354"/>
    </source>
</evidence>
<sequence>MARLLSAAERPSEIRLRPGGAPPPPGGFSFGAEPPPPPAPLEVPEDRASVLRVDCRPPPPSGLPESFQMLLVREPQAVLRYNVTLPAGAAPVWELPWAPEPGASYSARLYTVSGKGRSEATVLEGGPLRGVDPVAGRQHGLSARTRAVRAGLPRPRRRPPCRSVHCSSRSHRLMPPGRAPGRLASQEGR</sequence>